<dbReference type="Proteomes" id="UP000005714">
    <property type="component" value="Unassembled WGS sequence"/>
</dbReference>
<name>D4YPY9_9MICO</name>
<dbReference type="InterPro" id="IPR015330">
    <property type="entry name" value="DNA_primase/pol_bifunc_N"/>
</dbReference>
<keyword evidence="3" id="KW-1185">Reference proteome</keyword>
<sequence>MVAEHGTVSAVLVQLDESWSLLTTARELAQSGVPVFPCVPYEKRPLTPRGFHDASADPEQVEMWWRHTPLASIGIPTGQPSGMVAVDVDQHGRVDGYQAIRRARQAGLVAGWEMLVRTPTGGMHAYYPAAPGLEQRSWQAARAGVDFRGDGGYVIVPPSLRSISGATVSYRVESVIPGPASPIDSDALRNFLDPRPAPRLVANPGLRR</sequence>
<gene>
    <name evidence="2" type="ORF">HMPREF0183_1999</name>
</gene>
<dbReference type="SMART" id="SM00943">
    <property type="entry name" value="Prim-Pol"/>
    <property type="match status" value="1"/>
</dbReference>
<dbReference type="STRING" id="585530.HMPREF0183_1999"/>
<proteinExistence type="predicted"/>
<dbReference type="Pfam" id="PF09250">
    <property type="entry name" value="Prim-Pol"/>
    <property type="match status" value="1"/>
</dbReference>
<protein>
    <submittedName>
        <fullName evidence="2">Bifunctional DNA primase/polymerase domain protein</fullName>
    </submittedName>
</protein>
<feature type="non-terminal residue" evidence="2">
    <location>
        <position position="208"/>
    </location>
</feature>
<evidence type="ECO:0000313" key="3">
    <source>
        <dbReference type="Proteomes" id="UP000005714"/>
    </source>
</evidence>
<dbReference type="AlphaFoldDB" id="D4YPY9"/>
<accession>D4YPY9</accession>
<dbReference type="EMBL" id="ADNU01000064">
    <property type="protein sequence ID" value="EFG46737.1"/>
    <property type="molecule type" value="Genomic_DNA"/>
</dbReference>
<feature type="domain" description="DNA primase/polymerase bifunctional N-terminal" evidence="1">
    <location>
        <begin position="25"/>
        <end position="201"/>
    </location>
</feature>
<evidence type="ECO:0000313" key="2">
    <source>
        <dbReference type="EMBL" id="EFG46737.1"/>
    </source>
</evidence>
<dbReference type="CDD" id="cd04859">
    <property type="entry name" value="Prim_Pol"/>
    <property type="match status" value="1"/>
</dbReference>
<reference evidence="2 3" key="1">
    <citation type="submission" date="2010-04" db="EMBL/GenBank/DDBJ databases">
        <authorList>
            <person name="Qin X."/>
            <person name="Bachman B."/>
            <person name="Battles P."/>
            <person name="Bell A."/>
            <person name="Bess C."/>
            <person name="Bickham C."/>
            <person name="Chaboub L."/>
            <person name="Chen D."/>
            <person name="Coyle M."/>
            <person name="Deiros D.R."/>
            <person name="Dinh H."/>
            <person name="Forbes L."/>
            <person name="Fowler G."/>
            <person name="Francisco L."/>
            <person name="Fu Q."/>
            <person name="Gubbala S."/>
            <person name="Hale W."/>
            <person name="Han Y."/>
            <person name="Hemphill L."/>
            <person name="Highlander S.K."/>
            <person name="Hirani K."/>
            <person name="Hogues M."/>
            <person name="Jackson L."/>
            <person name="Jakkamsetti A."/>
            <person name="Javaid M."/>
            <person name="Jiang H."/>
            <person name="Korchina V."/>
            <person name="Kovar C."/>
            <person name="Lara F."/>
            <person name="Lee S."/>
            <person name="Mata R."/>
            <person name="Mathew T."/>
            <person name="Moen C."/>
            <person name="Morales K."/>
            <person name="Munidasa M."/>
            <person name="Nazareth L."/>
            <person name="Ngo R."/>
            <person name="Nguyen L."/>
            <person name="Okwuonu G."/>
            <person name="Ongeri F."/>
            <person name="Patil S."/>
            <person name="Petrosino J."/>
            <person name="Pham C."/>
            <person name="Pham P."/>
            <person name="Pu L.-L."/>
            <person name="Puazo M."/>
            <person name="Raj R."/>
            <person name="Reid J."/>
            <person name="Rouhana J."/>
            <person name="Saada N."/>
            <person name="Shang Y."/>
            <person name="Simmons D."/>
            <person name="Thornton R."/>
            <person name="Warren J."/>
            <person name="Weissenberger G."/>
            <person name="Zhang J."/>
            <person name="Zhang L."/>
            <person name="Zhou C."/>
            <person name="Zhu D."/>
            <person name="Muzny D."/>
            <person name="Worley K."/>
            <person name="Gibbs R."/>
        </authorList>
    </citation>
    <scope>NUCLEOTIDE SEQUENCE [LARGE SCALE GENOMIC DNA]</scope>
    <source>
        <strain evidence="2 3">ATCC 49030</strain>
    </source>
</reference>
<dbReference type="eggNOG" id="COG5519">
    <property type="taxonomic scope" value="Bacteria"/>
</dbReference>
<organism evidence="2 3">
    <name type="scientific">Brevibacterium mcbrellneri ATCC 49030</name>
    <dbReference type="NCBI Taxonomy" id="585530"/>
    <lineage>
        <taxon>Bacteria</taxon>
        <taxon>Bacillati</taxon>
        <taxon>Actinomycetota</taxon>
        <taxon>Actinomycetes</taxon>
        <taxon>Micrococcales</taxon>
        <taxon>Brevibacteriaceae</taxon>
        <taxon>Brevibacterium</taxon>
    </lineage>
</organism>
<comment type="caution">
    <text evidence="2">The sequence shown here is derived from an EMBL/GenBank/DDBJ whole genome shotgun (WGS) entry which is preliminary data.</text>
</comment>
<evidence type="ECO:0000259" key="1">
    <source>
        <dbReference type="SMART" id="SM00943"/>
    </source>
</evidence>
<dbReference type="SUPFAM" id="SSF56747">
    <property type="entry name" value="Prim-pol domain"/>
    <property type="match status" value="1"/>
</dbReference>